<evidence type="ECO:0000313" key="2">
    <source>
        <dbReference type="EMBL" id="KAF7353158.1"/>
    </source>
</evidence>
<feature type="compositionally biased region" description="Polar residues" evidence="1">
    <location>
        <begin position="89"/>
        <end position="106"/>
    </location>
</feature>
<sequence>MRLRKEAMTRATTAEYGPIRLQATAPELPITALVTTAAALVDENANRARTSSPASSLITPPTRLASLASSPSLTPLLPIPILRPRTHPSENQTQNPASNTTISISPATALLWTDHGP</sequence>
<name>A0A8H7CZI8_9AGAR</name>
<evidence type="ECO:0000313" key="3">
    <source>
        <dbReference type="Proteomes" id="UP000623467"/>
    </source>
</evidence>
<feature type="region of interest" description="Disordered" evidence="1">
    <location>
        <begin position="80"/>
        <end position="117"/>
    </location>
</feature>
<keyword evidence="3" id="KW-1185">Reference proteome</keyword>
<comment type="caution">
    <text evidence="2">The sequence shown here is derived from an EMBL/GenBank/DDBJ whole genome shotgun (WGS) entry which is preliminary data.</text>
</comment>
<dbReference type="AlphaFoldDB" id="A0A8H7CZI8"/>
<proteinExistence type="predicted"/>
<dbReference type="Proteomes" id="UP000623467">
    <property type="component" value="Unassembled WGS sequence"/>
</dbReference>
<reference evidence="2" key="1">
    <citation type="submission" date="2020-05" db="EMBL/GenBank/DDBJ databases">
        <title>Mycena genomes resolve the evolution of fungal bioluminescence.</title>
        <authorList>
            <person name="Tsai I.J."/>
        </authorList>
    </citation>
    <scope>NUCLEOTIDE SEQUENCE</scope>
    <source>
        <strain evidence="2">160909Yilan</strain>
    </source>
</reference>
<evidence type="ECO:0000256" key="1">
    <source>
        <dbReference type="SAM" id="MobiDB-lite"/>
    </source>
</evidence>
<organism evidence="2 3">
    <name type="scientific">Mycena sanguinolenta</name>
    <dbReference type="NCBI Taxonomy" id="230812"/>
    <lineage>
        <taxon>Eukaryota</taxon>
        <taxon>Fungi</taxon>
        <taxon>Dikarya</taxon>
        <taxon>Basidiomycota</taxon>
        <taxon>Agaricomycotina</taxon>
        <taxon>Agaricomycetes</taxon>
        <taxon>Agaricomycetidae</taxon>
        <taxon>Agaricales</taxon>
        <taxon>Marasmiineae</taxon>
        <taxon>Mycenaceae</taxon>
        <taxon>Mycena</taxon>
    </lineage>
</organism>
<protein>
    <submittedName>
        <fullName evidence="2">Uncharacterized protein</fullName>
    </submittedName>
</protein>
<dbReference type="EMBL" id="JACAZH010000012">
    <property type="protein sequence ID" value="KAF7353158.1"/>
    <property type="molecule type" value="Genomic_DNA"/>
</dbReference>
<gene>
    <name evidence="2" type="ORF">MSAN_01503300</name>
</gene>
<accession>A0A8H7CZI8</accession>